<reference evidence="3" key="1">
    <citation type="submission" date="2016-11" db="EMBL/GenBank/DDBJ databases">
        <authorList>
            <person name="Varghese N."/>
            <person name="Submissions S."/>
        </authorList>
    </citation>
    <scope>NUCLEOTIDE SEQUENCE [LARGE SCALE GENOMIC DNA]</scope>
    <source>
        <strain evidence="3">DSM 22638</strain>
    </source>
</reference>
<dbReference type="AlphaFoldDB" id="A0A1M5J3F6"/>
<keyword evidence="1" id="KW-0812">Transmembrane</keyword>
<keyword evidence="1" id="KW-0472">Membrane</keyword>
<gene>
    <name evidence="2" type="ORF">SAMN04488116_1100</name>
</gene>
<accession>A0A1M5J3F6</accession>
<keyword evidence="3" id="KW-1185">Reference proteome</keyword>
<dbReference type="Proteomes" id="UP000184532">
    <property type="component" value="Unassembled WGS sequence"/>
</dbReference>
<proteinExistence type="predicted"/>
<name>A0A1M5J3F6_9FLAO</name>
<organism evidence="2 3">
    <name type="scientific">Flagellimonas flava</name>
    <dbReference type="NCBI Taxonomy" id="570519"/>
    <lineage>
        <taxon>Bacteria</taxon>
        <taxon>Pseudomonadati</taxon>
        <taxon>Bacteroidota</taxon>
        <taxon>Flavobacteriia</taxon>
        <taxon>Flavobacteriales</taxon>
        <taxon>Flavobacteriaceae</taxon>
        <taxon>Flagellimonas</taxon>
    </lineage>
</organism>
<evidence type="ECO:0000313" key="3">
    <source>
        <dbReference type="Proteomes" id="UP000184532"/>
    </source>
</evidence>
<dbReference type="EMBL" id="FQWL01000001">
    <property type="protein sequence ID" value="SHG35072.1"/>
    <property type="molecule type" value="Genomic_DNA"/>
</dbReference>
<evidence type="ECO:0000313" key="2">
    <source>
        <dbReference type="EMBL" id="SHG35072.1"/>
    </source>
</evidence>
<protein>
    <submittedName>
        <fullName evidence="2">Uncharacterized protein</fullName>
    </submittedName>
</protein>
<sequence>MQSKLVWKREYTVVLLLNAIYILIFYFIMMLNN</sequence>
<feature type="transmembrane region" description="Helical" evidence="1">
    <location>
        <begin position="12"/>
        <end position="31"/>
    </location>
</feature>
<keyword evidence="1" id="KW-1133">Transmembrane helix</keyword>
<evidence type="ECO:0000256" key="1">
    <source>
        <dbReference type="SAM" id="Phobius"/>
    </source>
</evidence>